<dbReference type="EMBL" id="FLRE01000064">
    <property type="protein sequence ID" value="SBT33620.1"/>
    <property type="molecule type" value="Genomic_DNA"/>
</dbReference>
<dbReference type="Proteomes" id="UP000078555">
    <property type="component" value="Unassembled WGS sequence"/>
</dbReference>
<name>A0A1A8YNT2_PLAOA</name>
<evidence type="ECO:0000313" key="5">
    <source>
        <dbReference type="Proteomes" id="UP000078555"/>
    </source>
</evidence>
<feature type="compositionally biased region" description="Basic and acidic residues" evidence="1">
    <location>
        <begin position="21"/>
        <end position="35"/>
    </location>
</feature>
<organism evidence="2 5">
    <name type="scientific">Plasmodium ovale wallikeri</name>
    <dbReference type="NCBI Taxonomy" id="864142"/>
    <lineage>
        <taxon>Eukaryota</taxon>
        <taxon>Sar</taxon>
        <taxon>Alveolata</taxon>
        <taxon>Apicomplexa</taxon>
        <taxon>Aconoidasida</taxon>
        <taxon>Haemosporida</taxon>
        <taxon>Plasmodiidae</taxon>
        <taxon>Plasmodium</taxon>
        <taxon>Plasmodium (Plasmodium)</taxon>
    </lineage>
</organism>
<dbReference type="Proteomes" id="UP000078550">
    <property type="component" value="Unassembled WGS sequence"/>
</dbReference>
<dbReference type="EMBL" id="FLRD01000052">
    <property type="protein sequence ID" value="SBT33253.1"/>
    <property type="molecule type" value="Genomic_DNA"/>
</dbReference>
<dbReference type="AlphaFoldDB" id="A0A1A8YNT2"/>
<accession>A0A1A8YNT2</accession>
<protein>
    <submittedName>
        <fullName evidence="2">Uncharacterized protein</fullName>
    </submittedName>
</protein>
<keyword evidence="5" id="KW-1185">Reference proteome</keyword>
<evidence type="ECO:0000313" key="2">
    <source>
        <dbReference type="EMBL" id="SBT33253.1"/>
    </source>
</evidence>
<sequence>MEPFLKSDKKRKLVNTAMRPVKGERDQKKNEKRGILSESISKNQTGNYSQGSKEQYTYVEWADFTPYLSC</sequence>
<reference evidence="4 5" key="1">
    <citation type="submission" date="2016-05" db="EMBL/GenBank/DDBJ databases">
        <authorList>
            <person name="Naeem Raeece"/>
        </authorList>
    </citation>
    <scope>NUCLEOTIDE SEQUENCE [LARGE SCALE GENOMIC DNA]</scope>
</reference>
<evidence type="ECO:0000313" key="3">
    <source>
        <dbReference type="EMBL" id="SBT33620.1"/>
    </source>
</evidence>
<gene>
    <name evidence="2" type="ORF">POVWA1_016220</name>
    <name evidence="3" type="ORF">POVWA2_015720</name>
</gene>
<feature type="region of interest" description="Disordered" evidence="1">
    <location>
        <begin position="1"/>
        <end position="52"/>
    </location>
</feature>
<reference evidence="2" key="2">
    <citation type="submission" date="2016-05" db="EMBL/GenBank/DDBJ databases">
        <authorList>
            <person name="Lavstsen T."/>
            <person name="Jespersen J.S."/>
        </authorList>
    </citation>
    <scope>NUCLEOTIDE SEQUENCE [LARGE SCALE GENOMIC DNA]</scope>
</reference>
<evidence type="ECO:0000256" key="1">
    <source>
        <dbReference type="SAM" id="MobiDB-lite"/>
    </source>
</evidence>
<proteinExistence type="predicted"/>
<evidence type="ECO:0000313" key="4">
    <source>
        <dbReference type="Proteomes" id="UP000078550"/>
    </source>
</evidence>
<feature type="compositionally biased region" description="Polar residues" evidence="1">
    <location>
        <begin position="38"/>
        <end position="52"/>
    </location>
</feature>